<name>A0A1H9ZSI5_9PROT</name>
<dbReference type="Gene3D" id="3.40.30.10">
    <property type="entry name" value="Glutaredoxin"/>
    <property type="match status" value="1"/>
</dbReference>
<sequence length="89" mass="10339">MIKTDSAVDDLVVYSREACHLCTQMIQALKECQERLSFDFQVIDIDTDPELVSRFNDKIPVLASLSNQEIICHYHLDMNALDDYLARFR</sequence>
<dbReference type="InterPro" id="IPR008554">
    <property type="entry name" value="Glutaredoxin-like"/>
</dbReference>
<dbReference type="InterPro" id="IPR036249">
    <property type="entry name" value="Thioredoxin-like_sf"/>
</dbReference>
<organism evidence="1 2">
    <name type="scientific">Nitrosomonas marina</name>
    <dbReference type="NCBI Taxonomy" id="917"/>
    <lineage>
        <taxon>Bacteria</taxon>
        <taxon>Pseudomonadati</taxon>
        <taxon>Pseudomonadota</taxon>
        <taxon>Betaproteobacteria</taxon>
        <taxon>Nitrosomonadales</taxon>
        <taxon>Nitrosomonadaceae</taxon>
        <taxon>Nitrosomonas</taxon>
    </lineage>
</organism>
<dbReference type="RefSeq" id="WP_090656692.1">
    <property type="nucleotide sequence ID" value="NZ_FOIA01000005.1"/>
</dbReference>
<reference evidence="2" key="1">
    <citation type="submission" date="2016-10" db="EMBL/GenBank/DDBJ databases">
        <authorList>
            <person name="Varghese N."/>
            <person name="Submissions S."/>
        </authorList>
    </citation>
    <scope>NUCLEOTIDE SEQUENCE [LARGE SCALE GENOMIC DNA]</scope>
    <source>
        <strain evidence="2">Nm71</strain>
    </source>
</reference>
<dbReference type="AlphaFoldDB" id="A0A1H9ZSI5"/>
<dbReference type="SUPFAM" id="SSF52833">
    <property type="entry name" value="Thioredoxin-like"/>
    <property type="match status" value="1"/>
</dbReference>
<dbReference type="Proteomes" id="UP000199345">
    <property type="component" value="Unassembled WGS sequence"/>
</dbReference>
<proteinExistence type="predicted"/>
<evidence type="ECO:0000313" key="1">
    <source>
        <dbReference type="EMBL" id="SES84682.1"/>
    </source>
</evidence>
<accession>A0A1H9ZSI5</accession>
<keyword evidence="2" id="KW-1185">Reference proteome</keyword>
<dbReference type="EMBL" id="FOIA01000005">
    <property type="protein sequence ID" value="SES84682.1"/>
    <property type="molecule type" value="Genomic_DNA"/>
</dbReference>
<protein>
    <submittedName>
        <fullName evidence="1">Glutaredoxin-like domain</fullName>
    </submittedName>
</protein>
<dbReference type="OrthoDB" id="8779161at2"/>
<dbReference type="Pfam" id="PF05768">
    <property type="entry name" value="Glrx-like"/>
    <property type="match status" value="1"/>
</dbReference>
<evidence type="ECO:0000313" key="2">
    <source>
        <dbReference type="Proteomes" id="UP000199345"/>
    </source>
</evidence>
<gene>
    <name evidence="1" type="ORF">SAMN05216326_10536</name>
</gene>